<dbReference type="STRING" id="5888.A0CS25"/>
<evidence type="ECO:0000256" key="3">
    <source>
        <dbReference type="ARBA" id="ARBA00022692"/>
    </source>
</evidence>
<dbReference type="Gene3D" id="2.70.150.10">
    <property type="entry name" value="Calcium-transporting ATPase, cytoplasmic transduction domain A"/>
    <property type="match status" value="1"/>
</dbReference>
<dbReference type="OMA" id="DMMIYQR"/>
<dbReference type="eggNOG" id="KOG0206">
    <property type="taxonomic scope" value="Eukaryota"/>
</dbReference>
<dbReference type="GO" id="GO:0016887">
    <property type="term" value="F:ATP hydrolysis activity"/>
    <property type="evidence" value="ECO:0007669"/>
    <property type="project" value="InterPro"/>
</dbReference>
<feature type="transmembrane region" description="Helical" evidence="18">
    <location>
        <begin position="936"/>
        <end position="956"/>
    </location>
</feature>
<keyword evidence="6 16" id="KW-0067">ATP-binding</keyword>
<keyword evidence="3 18" id="KW-0812">Transmembrane</keyword>
<dbReference type="InterPro" id="IPR036412">
    <property type="entry name" value="HAD-like_sf"/>
</dbReference>
<dbReference type="SUPFAM" id="SSF81665">
    <property type="entry name" value="Calcium ATPase, transmembrane domain M"/>
    <property type="match status" value="1"/>
</dbReference>
<accession>A0CS25</accession>
<feature type="transmembrane region" description="Helical" evidence="18">
    <location>
        <begin position="1001"/>
        <end position="1019"/>
    </location>
</feature>
<dbReference type="OrthoDB" id="377733at2759"/>
<feature type="binding site" evidence="16">
    <location>
        <position position="610"/>
    </location>
    <ligand>
        <name>ATP</name>
        <dbReference type="ChEBI" id="CHEBI:30616"/>
    </ligand>
</feature>
<feature type="binding site" evidence="16">
    <location>
        <position position="850"/>
    </location>
    <ligand>
        <name>ATP</name>
        <dbReference type="ChEBI" id="CHEBI:30616"/>
    </ligand>
</feature>
<evidence type="ECO:0000256" key="4">
    <source>
        <dbReference type="ARBA" id="ARBA00022723"/>
    </source>
</evidence>
<evidence type="ECO:0000256" key="7">
    <source>
        <dbReference type="ARBA" id="ARBA00022842"/>
    </source>
</evidence>
<dbReference type="InterPro" id="IPR023214">
    <property type="entry name" value="HAD_sf"/>
</dbReference>
<dbReference type="SFLD" id="SFLDG00002">
    <property type="entry name" value="C1.7:_P-type_atpase_like"/>
    <property type="match status" value="1"/>
</dbReference>
<dbReference type="FunFam" id="3.40.1110.10:FF:000317">
    <property type="match status" value="1"/>
</dbReference>
<evidence type="ECO:0000313" key="21">
    <source>
        <dbReference type="EMBL" id="CAK73592.1"/>
    </source>
</evidence>
<dbReference type="PANTHER" id="PTHR24092:SF150">
    <property type="entry name" value="PHOSPHOLIPID-TRANSPORTING ATPASE"/>
    <property type="match status" value="1"/>
</dbReference>
<keyword evidence="9 18" id="KW-1133">Transmembrane helix</keyword>
<feature type="binding site" evidence="16">
    <location>
        <position position="734"/>
    </location>
    <ligand>
        <name>ATP</name>
        <dbReference type="ChEBI" id="CHEBI:30616"/>
    </ligand>
</feature>
<comment type="catalytic activity">
    <reaction evidence="13 18">
        <text>ATP + H2O + phospholipidSide 1 = ADP + phosphate + phospholipidSide 2.</text>
        <dbReference type="EC" id="7.6.2.1"/>
    </reaction>
</comment>
<evidence type="ECO:0000256" key="8">
    <source>
        <dbReference type="ARBA" id="ARBA00022967"/>
    </source>
</evidence>
<keyword evidence="12" id="KW-0813">Transport</keyword>
<evidence type="ECO:0000256" key="6">
    <source>
        <dbReference type="ARBA" id="ARBA00022840"/>
    </source>
</evidence>
<evidence type="ECO:0000256" key="13">
    <source>
        <dbReference type="ARBA" id="ARBA00034036"/>
    </source>
</evidence>
<feature type="binding site" evidence="16">
    <location>
        <position position="735"/>
    </location>
    <ligand>
        <name>ATP</name>
        <dbReference type="ChEBI" id="CHEBI:30616"/>
    </ligand>
</feature>
<keyword evidence="10" id="KW-0915">Sodium</keyword>
<reference evidence="21 22" key="1">
    <citation type="journal article" date="2006" name="Nature">
        <title>Global trends of whole-genome duplications revealed by the ciliate Paramecium tetraurelia.</title>
        <authorList>
            <consortium name="Genoscope"/>
            <person name="Aury J.-M."/>
            <person name="Jaillon O."/>
            <person name="Duret L."/>
            <person name="Noel B."/>
            <person name="Jubin C."/>
            <person name="Porcel B.M."/>
            <person name="Segurens B."/>
            <person name="Daubin V."/>
            <person name="Anthouard V."/>
            <person name="Aiach N."/>
            <person name="Arnaiz O."/>
            <person name="Billaut A."/>
            <person name="Beisson J."/>
            <person name="Blanc I."/>
            <person name="Bouhouche K."/>
            <person name="Camara F."/>
            <person name="Duharcourt S."/>
            <person name="Guigo R."/>
            <person name="Gogendeau D."/>
            <person name="Katinka M."/>
            <person name="Keller A.-M."/>
            <person name="Kissmehl R."/>
            <person name="Klotz C."/>
            <person name="Koll F."/>
            <person name="Le Moue A."/>
            <person name="Lepere C."/>
            <person name="Malinsky S."/>
            <person name="Nowacki M."/>
            <person name="Nowak J.K."/>
            <person name="Plattner H."/>
            <person name="Poulain J."/>
            <person name="Ruiz F."/>
            <person name="Serrano V."/>
            <person name="Zagulski M."/>
            <person name="Dessen P."/>
            <person name="Betermier M."/>
            <person name="Weissenbach J."/>
            <person name="Scarpelli C."/>
            <person name="Schachter V."/>
            <person name="Sperling L."/>
            <person name="Meyer E."/>
            <person name="Cohen J."/>
            <person name="Wincker P."/>
        </authorList>
    </citation>
    <scope>NUCLEOTIDE SEQUENCE [LARGE SCALE GENOMIC DNA]</scope>
    <source>
        <strain evidence="21 22">Stock d4-2</strain>
    </source>
</reference>
<feature type="transmembrane region" description="Helical" evidence="18">
    <location>
        <begin position="1062"/>
        <end position="1080"/>
    </location>
</feature>
<evidence type="ECO:0000259" key="19">
    <source>
        <dbReference type="Pfam" id="PF16209"/>
    </source>
</evidence>
<feature type="binding site" evidence="17">
    <location>
        <position position="430"/>
    </location>
    <ligand>
        <name>Mg(2+)</name>
        <dbReference type="ChEBI" id="CHEBI:18420"/>
    </ligand>
</feature>
<feature type="domain" description="P-type ATPase N-terminal" evidence="19">
    <location>
        <begin position="57"/>
        <end position="107"/>
    </location>
</feature>
<proteinExistence type="inferred from homology"/>
<evidence type="ECO:0000256" key="14">
    <source>
        <dbReference type="ARBA" id="ARBA00049499"/>
    </source>
</evidence>
<dbReference type="FunCoup" id="A0CS25">
    <property type="interactions" value="18"/>
</dbReference>
<sequence>MGVYCIQRIFNQYYIYMNIVEYRKHRNENQIRTCCCKRRAPWELQPDRKILIGTADKNIPNNRVETSKYNMLTFLPKNSLEQFRKASNLYFLLLGIFQILPSVTTTDGQPTVYLPLSFIIMVSMIKDFFEDFKRHRADDEENNRTVQKYSLRTGVFEYDKWQNVYVGDIIRIANKQRIPADIIILATSKGGECFVETKNLDGETNLKPKYAHPQLQTLYKQLNEKEFVTMDFERQNPLMYKFKGSFNIVNENKELPKEALNYENFLERGCSLQNTDWILAVTVYTGHDTKIMMNSIIGKMKYSTVEKLMSKQILWVFLFLLFECIFASTYYNIWYQRNMNEVQSYLNIDKNAPENSSFYNFVLRFAMWFLLLGNSVPISLLVTLETVKFFQAQMIQWDKNYLTLDRPAAVHSSNLSEELGVIEYIFSDKTGTLTQNIMKFKSLIIDEVVYGDIEEKSQNQQDVIDEKPFQEKHRIVSQNVDFTDDALYSELISEFMNKKSARNFTSNDHVFLSLLCLSLCHTIQTELVENIESEIQYNASSPDELALVSFAAEMGFKYIGKEDNVMKVYIKHTKEILKFQIQQVIEFNSTRKRMSIVLKDQNGRLTLFCKGADNVILSMLQDFEENDTIQKNILFEIKKQLQEYATIGLRTLVLGYKELEQKEYEKFLSEYNRAQSILDDDQLRESLMNQLEEMIENNLQLLCATAIEDKLQDKVGEVIADLKSAGINVWVLTGDKIETAINIGFSCKLLTDQVKRFIIDGDSEGQVERQLAKVTNSINEQPEEPLSLIVSGVALVIIIHNFKGAFFKVALKANAVMACRVSPKQKQEIVNLVRKLTGKITLAIGDGANDVAMITQAHVGIGIRGLEGQQAAKASDYAIGEFKHLRRLLFYSGHESYRKNSNLILFNFYKNQLYIGAFFFFGFSNGFSGQNLYDQWLSQIFNVFFTSLPIILFALFDEKYPNSNYMQLVQDKANFLESRPDIYREYLTKPIFNLVSFWQQFLWGLFQAILLMIISFYAFEPISPHFHGQNSTYLEAGMTIMSAVVIIVNFKVLLLHNTNYPIIVYINIGSTTCFILFFLLFSQYPFFESFDLFQRLYECFNYYMAMILMLTVTNFFDLGRQRYNYFVDQQREHQQNNPPTQLEIEM</sequence>
<dbReference type="InterPro" id="IPR008250">
    <property type="entry name" value="ATPase_P-typ_transduc_dom_A_sf"/>
</dbReference>
<evidence type="ECO:0000256" key="17">
    <source>
        <dbReference type="PIRSR" id="PIRSR606539-3"/>
    </source>
</evidence>
<keyword evidence="5 16" id="KW-0547">Nucleotide-binding</keyword>
<evidence type="ECO:0000256" key="12">
    <source>
        <dbReference type="ARBA" id="ARBA00023201"/>
    </source>
</evidence>
<feature type="binding site" evidence="17">
    <location>
        <position position="428"/>
    </location>
    <ligand>
        <name>Mg(2+)</name>
        <dbReference type="ChEBI" id="CHEBI:18420"/>
    </ligand>
</feature>
<keyword evidence="12" id="KW-0406">Ion transport</keyword>
<dbReference type="InterPro" id="IPR023298">
    <property type="entry name" value="ATPase_P-typ_TM_dom_sf"/>
</dbReference>
<feature type="transmembrane region" description="Helical" evidence="18">
    <location>
        <begin position="365"/>
        <end position="384"/>
    </location>
</feature>
<keyword evidence="7 17" id="KW-0460">Magnesium</keyword>
<dbReference type="SFLD" id="SFLDF00027">
    <property type="entry name" value="p-type_atpase"/>
    <property type="match status" value="1"/>
</dbReference>
<feature type="active site" description="4-aspartylphosphate intermediate" evidence="15">
    <location>
        <position position="428"/>
    </location>
</feature>
<evidence type="ECO:0000256" key="9">
    <source>
        <dbReference type="ARBA" id="ARBA00022989"/>
    </source>
</evidence>
<name>A0CS25_PARTE</name>
<feature type="transmembrane region" description="Helical" evidence="18">
    <location>
        <begin position="1031"/>
        <end position="1050"/>
    </location>
</feature>
<dbReference type="HOGENOM" id="CLU_000846_5_2_1"/>
<dbReference type="GO" id="GO:0005886">
    <property type="term" value="C:plasma membrane"/>
    <property type="evidence" value="ECO:0000318"/>
    <property type="project" value="GO_Central"/>
</dbReference>
<comment type="catalytic activity">
    <reaction evidence="14">
        <text>Na(+)(in) + ATP + H2O = Na(+)(out) + ADP + phosphate + H(+)</text>
        <dbReference type="Rhea" id="RHEA:14633"/>
        <dbReference type="ChEBI" id="CHEBI:15377"/>
        <dbReference type="ChEBI" id="CHEBI:15378"/>
        <dbReference type="ChEBI" id="CHEBI:29101"/>
        <dbReference type="ChEBI" id="CHEBI:30616"/>
        <dbReference type="ChEBI" id="CHEBI:43474"/>
        <dbReference type="ChEBI" id="CHEBI:456216"/>
        <dbReference type="EC" id="7.2.2.3"/>
    </reaction>
    <physiologicalReaction direction="left-to-right" evidence="14">
        <dbReference type="Rhea" id="RHEA:14634"/>
    </physiologicalReaction>
</comment>
<comment type="cofactor">
    <cofactor evidence="17">
        <name>Mg(2+)</name>
        <dbReference type="ChEBI" id="CHEBI:18420"/>
    </cofactor>
</comment>
<dbReference type="InterPro" id="IPR032630">
    <property type="entry name" value="P_typ_ATPase_c"/>
</dbReference>
<feature type="binding site" evidence="17">
    <location>
        <position position="846"/>
    </location>
    <ligand>
        <name>Mg(2+)</name>
        <dbReference type="ChEBI" id="CHEBI:18420"/>
    </ligand>
</feature>
<feature type="binding site" evidence="16">
    <location>
        <position position="429"/>
    </location>
    <ligand>
        <name>ATP</name>
        <dbReference type="ChEBI" id="CHEBI:30616"/>
    </ligand>
</feature>
<feature type="transmembrane region" description="Helical" evidence="18">
    <location>
        <begin position="313"/>
        <end position="333"/>
    </location>
</feature>
<keyword evidence="22" id="KW-1185">Reference proteome</keyword>
<feature type="binding site" evidence="16">
    <location>
        <position position="849"/>
    </location>
    <ligand>
        <name>ATP</name>
        <dbReference type="ChEBI" id="CHEBI:30616"/>
    </ligand>
</feature>
<evidence type="ECO:0000259" key="20">
    <source>
        <dbReference type="Pfam" id="PF16212"/>
    </source>
</evidence>
<dbReference type="SFLD" id="SFLDS00003">
    <property type="entry name" value="Haloacid_Dehalogenase"/>
    <property type="match status" value="1"/>
</dbReference>
<dbReference type="FunFam" id="3.40.50.1000:FF:000190">
    <property type="entry name" value="Phospholipid-transporting ATPase"/>
    <property type="match status" value="1"/>
</dbReference>
<keyword evidence="11 18" id="KW-0472">Membrane</keyword>
<dbReference type="GeneID" id="5026762"/>
<evidence type="ECO:0000256" key="1">
    <source>
        <dbReference type="ARBA" id="ARBA00004141"/>
    </source>
</evidence>
<dbReference type="InterPro" id="IPR001757">
    <property type="entry name" value="P_typ_ATPase"/>
</dbReference>
<evidence type="ECO:0000256" key="10">
    <source>
        <dbReference type="ARBA" id="ARBA00023053"/>
    </source>
</evidence>
<keyword evidence="4 17" id="KW-0479">Metal-binding</keyword>
<evidence type="ECO:0000313" key="22">
    <source>
        <dbReference type="Proteomes" id="UP000000600"/>
    </source>
</evidence>
<feature type="binding site" evidence="16">
    <location>
        <position position="826"/>
    </location>
    <ligand>
        <name>ATP</name>
        <dbReference type="ChEBI" id="CHEBI:30616"/>
    </ligand>
</feature>
<evidence type="ECO:0000256" key="2">
    <source>
        <dbReference type="ARBA" id="ARBA00008109"/>
    </source>
</evidence>
<gene>
    <name evidence="21" type="ORF">GSPATT00009864001</name>
</gene>
<dbReference type="AlphaFoldDB" id="A0CS25"/>
<dbReference type="SUPFAM" id="SSF81660">
    <property type="entry name" value="Metal cation-transporting ATPase, ATP-binding domain N"/>
    <property type="match status" value="1"/>
</dbReference>
<dbReference type="InParanoid" id="A0CS25"/>
<dbReference type="NCBIfam" id="TIGR01652">
    <property type="entry name" value="ATPase-Plipid"/>
    <property type="match status" value="1"/>
</dbReference>
<feature type="binding site" evidence="16">
    <location>
        <position position="733"/>
    </location>
    <ligand>
        <name>ATP</name>
        <dbReference type="ChEBI" id="CHEBI:30616"/>
    </ligand>
</feature>
<dbReference type="InterPro" id="IPR032631">
    <property type="entry name" value="P-type_ATPase_N"/>
</dbReference>
<feature type="binding site" evidence="16">
    <location>
        <position position="587"/>
    </location>
    <ligand>
        <name>ATP</name>
        <dbReference type="ChEBI" id="CHEBI:30616"/>
    </ligand>
</feature>
<dbReference type="InterPro" id="IPR006539">
    <property type="entry name" value="P-type_ATPase_IV"/>
</dbReference>
<dbReference type="Gene3D" id="3.40.50.1000">
    <property type="entry name" value="HAD superfamily/HAD-like"/>
    <property type="match status" value="2"/>
</dbReference>
<feature type="binding site" evidence="16">
    <location>
        <position position="820"/>
    </location>
    <ligand>
        <name>ATP</name>
        <dbReference type="ChEBI" id="CHEBI:30616"/>
    </ligand>
</feature>
<evidence type="ECO:0000256" key="11">
    <source>
        <dbReference type="ARBA" id="ARBA00023136"/>
    </source>
</evidence>
<organism evidence="21 22">
    <name type="scientific">Paramecium tetraurelia</name>
    <dbReference type="NCBI Taxonomy" id="5888"/>
    <lineage>
        <taxon>Eukaryota</taxon>
        <taxon>Sar</taxon>
        <taxon>Alveolata</taxon>
        <taxon>Ciliophora</taxon>
        <taxon>Intramacronucleata</taxon>
        <taxon>Oligohymenophorea</taxon>
        <taxon>Peniculida</taxon>
        <taxon>Parameciidae</taxon>
        <taxon>Paramecium</taxon>
    </lineage>
</organism>
<feature type="transmembrane region" description="Helical" evidence="18">
    <location>
        <begin position="1100"/>
        <end position="1116"/>
    </location>
</feature>
<feature type="binding site" evidence="16">
    <location>
        <position position="430"/>
    </location>
    <ligand>
        <name>ATP</name>
        <dbReference type="ChEBI" id="CHEBI:30616"/>
    </ligand>
</feature>
<dbReference type="Proteomes" id="UP000000600">
    <property type="component" value="Unassembled WGS sequence"/>
</dbReference>
<dbReference type="InterPro" id="IPR044492">
    <property type="entry name" value="P_typ_ATPase_HD_dom"/>
</dbReference>
<dbReference type="GO" id="GO:0140326">
    <property type="term" value="F:ATPase-coupled intramembrane lipid transporter activity"/>
    <property type="evidence" value="ECO:0000318"/>
    <property type="project" value="GO_Central"/>
</dbReference>
<dbReference type="GO" id="GO:0005524">
    <property type="term" value="F:ATP binding"/>
    <property type="evidence" value="ECO:0007669"/>
    <property type="project" value="UniProtKB-UniRule"/>
</dbReference>
<dbReference type="PROSITE" id="PS00154">
    <property type="entry name" value="ATPASE_E1_E2"/>
    <property type="match status" value="1"/>
</dbReference>
<dbReference type="GO" id="GO:0008554">
    <property type="term" value="F:P-type sodium transporter activity"/>
    <property type="evidence" value="ECO:0007669"/>
    <property type="project" value="UniProtKB-EC"/>
</dbReference>
<feature type="transmembrane region" description="Helical" evidence="18">
    <location>
        <begin position="903"/>
        <end position="924"/>
    </location>
</feature>
<comment type="similarity">
    <text evidence="2 18">Belongs to the cation transport ATPase (P-type) (TC 3.A.3) family. Type IV subfamily.</text>
</comment>
<dbReference type="PANTHER" id="PTHR24092">
    <property type="entry name" value="PROBABLE PHOSPHOLIPID-TRANSPORTING ATPASE"/>
    <property type="match status" value="1"/>
</dbReference>
<feature type="binding site" evidence="16">
    <location>
        <position position="428"/>
    </location>
    <ligand>
        <name>ATP</name>
        <dbReference type="ChEBI" id="CHEBI:30616"/>
    </ligand>
</feature>
<dbReference type="InterPro" id="IPR023299">
    <property type="entry name" value="ATPase_P-typ_cyto_dom_N"/>
</dbReference>
<dbReference type="KEGG" id="ptm:GSPATT00009864001"/>
<dbReference type="Pfam" id="PF13246">
    <property type="entry name" value="Cation_ATPase"/>
    <property type="match status" value="1"/>
</dbReference>
<keyword evidence="8 18" id="KW-1278">Translocase</keyword>
<evidence type="ECO:0000256" key="5">
    <source>
        <dbReference type="ARBA" id="ARBA00022741"/>
    </source>
</evidence>
<keyword evidence="12" id="KW-0739">Sodium transport</keyword>
<evidence type="ECO:0000256" key="18">
    <source>
        <dbReference type="RuleBase" id="RU362033"/>
    </source>
</evidence>
<dbReference type="GO" id="GO:0045332">
    <property type="term" value="P:phospholipid translocation"/>
    <property type="evidence" value="ECO:0000318"/>
    <property type="project" value="GO_Central"/>
</dbReference>
<feature type="binding site" evidence="16">
    <location>
        <position position="544"/>
    </location>
    <ligand>
        <name>ATP</name>
        <dbReference type="ChEBI" id="CHEBI:30616"/>
    </ligand>
</feature>
<evidence type="ECO:0000256" key="16">
    <source>
        <dbReference type="PIRSR" id="PIRSR606539-2"/>
    </source>
</evidence>
<dbReference type="NCBIfam" id="TIGR01494">
    <property type="entry name" value="ATPase_P-type"/>
    <property type="match status" value="1"/>
</dbReference>
<dbReference type="Gene3D" id="3.40.1110.10">
    <property type="entry name" value="Calcium-transporting ATPase, cytoplasmic domain N"/>
    <property type="match status" value="2"/>
</dbReference>
<feature type="domain" description="P-type ATPase C-terminal" evidence="20">
    <location>
        <begin position="872"/>
        <end position="1120"/>
    </location>
</feature>
<feature type="binding site" evidence="16">
    <location>
        <position position="650"/>
    </location>
    <ligand>
        <name>ATP</name>
        <dbReference type="ChEBI" id="CHEBI:30616"/>
    </ligand>
</feature>
<dbReference type="GO" id="GO:0000287">
    <property type="term" value="F:magnesium ion binding"/>
    <property type="evidence" value="ECO:0007669"/>
    <property type="project" value="UniProtKB-UniRule"/>
</dbReference>
<dbReference type="FunFam" id="3.40.50.1000:FF:000001">
    <property type="entry name" value="Phospholipid-transporting ATPase IC"/>
    <property type="match status" value="1"/>
</dbReference>
<dbReference type="SUPFAM" id="SSF81653">
    <property type="entry name" value="Calcium ATPase, transduction domain A"/>
    <property type="match status" value="1"/>
</dbReference>
<evidence type="ECO:0000256" key="15">
    <source>
        <dbReference type="PIRSR" id="PIRSR606539-1"/>
    </source>
</evidence>
<feature type="binding site" evidence="17">
    <location>
        <position position="850"/>
    </location>
    <ligand>
        <name>Mg(2+)</name>
        <dbReference type="ChEBI" id="CHEBI:18420"/>
    </ligand>
</feature>
<dbReference type="SUPFAM" id="SSF56784">
    <property type="entry name" value="HAD-like"/>
    <property type="match status" value="1"/>
</dbReference>
<dbReference type="Pfam" id="PF16212">
    <property type="entry name" value="PhoLip_ATPase_C"/>
    <property type="match status" value="1"/>
</dbReference>
<dbReference type="RefSeq" id="XP_001440989.1">
    <property type="nucleotide sequence ID" value="XM_001440952.1"/>
</dbReference>
<dbReference type="InterPro" id="IPR018303">
    <property type="entry name" value="ATPase_P-typ_P_site"/>
</dbReference>
<protein>
    <recommendedName>
        <fullName evidence="18">Phospholipid-transporting ATPase</fullName>
        <ecNumber evidence="18">7.6.2.1</ecNumber>
    </recommendedName>
</protein>
<dbReference type="EC" id="7.6.2.1" evidence="18"/>
<dbReference type="Pfam" id="PF16209">
    <property type="entry name" value="PhoLip_ATPase_N"/>
    <property type="match status" value="1"/>
</dbReference>
<comment type="subcellular location">
    <subcellularLocation>
        <location evidence="1 18">Membrane</location>
        <topology evidence="1 18">Multi-pass membrane protein</topology>
    </subcellularLocation>
</comment>
<dbReference type="PRINTS" id="PR00119">
    <property type="entry name" value="CATATPASE"/>
</dbReference>
<dbReference type="EMBL" id="CT868163">
    <property type="protein sequence ID" value="CAK73592.1"/>
    <property type="molecule type" value="Genomic_DNA"/>
</dbReference>